<evidence type="ECO:0000313" key="2">
    <source>
        <dbReference type="Proteomes" id="UP001285521"/>
    </source>
</evidence>
<comment type="caution">
    <text evidence="1">The sequence shown here is derived from an EMBL/GenBank/DDBJ whole genome shotgun (WGS) entry which is preliminary data.</text>
</comment>
<dbReference type="EMBL" id="JAXAVW010000035">
    <property type="protein sequence ID" value="MDX8035451.1"/>
    <property type="molecule type" value="Genomic_DNA"/>
</dbReference>
<sequence length="58" mass="6776">MRHDVHAHRHDHETLPRQLFRQVVVPAAARERLPGWTRPDPLVRLRVTTEHLEGALTV</sequence>
<dbReference type="RefSeq" id="WP_319970478.1">
    <property type="nucleotide sequence ID" value="NZ_JAXAVW010000035.1"/>
</dbReference>
<evidence type="ECO:0000313" key="1">
    <source>
        <dbReference type="EMBL" id="MDX8035451.1"/>
    </source>
</evidence>
<keyword evidence="2" id="KW-1185">Reference proteome</keyword>
<reference evidence="1 2" key="1">
    <citation type="submission" date="2023-11" db="EMBL/GenBank/DDBJ databases">
        <title>Lentzea sokolovensis, sp. nov., Lentzea kristufkii, sp. nov., and Lentzea miocenensis, sp. nov., rare actinobacteria from Sokolov Coal Basin, Miocene lacustrine sediment, Czech Republic.</title>
        <authorList>
            <person name="Lara A."/>
            <person name="Kotroba L."/>
            <person name="Nouioui I."/>
            <person name="Neumann-Schaal M."/>
            <person name="Mast Y."/>
            <person name="Chronakova A."/>
        </authorList>
    </citation>
    <scope>NUCLEOTIDE SEQUENCE [LARGE SCALE GENOMIC DNA]</scope>
    <source>
        <strain evidence="1 2">BCCO 10_0856</strain>
    </source>
</reference>
<name>A0ABU4TBC9_9PSEU</name>
<organism evidence="1 2">
    <name type="scientific">Lentzea miocenica</name>
    <dbReference type="NCBI Taxonomy" id="3095431"/>
    <lineage>
        <taxon>Bacteria</taxon>
        <taxon>Bacillati</taxon>
        <taxon>Actinomycetota</taxon>
        <taxon>Actinomycetes</taxon>
        <taxon>Pseudonocardiales</taxon>
        <taxon>Pseudonocardiaceae</taxon>
        <taxon>Lentzea</taxon>
    </lineage>
</organism>
<protein>
    <submittedName>
        <fullName evidence="1">Uncharacterized protein</fullName>
    </submittedName>
</protein>
<reference evidence="1 2" key="2">
    <citation type="submission" date="2023-11" db="EMBL/GenBank/DDBJ databases">
        <authorList>
            <person name="Lara A.C."/>
            <person name="Chronakova A."/>
        </authorList>
    </citation>
    <scope>NUCLEOTIDE SEQUENCE [LARGE SCALE GENOMIC DNA]</scope>
    <source>
        <strain evidence="1 2">BCCO 10_0856</strain>
    </source>
</reference>
<dbReference type="Proteomes" id="UP001285521">
    <property type="component" value="Unassembled WGS sequence"/>
</dbReference>
<gene>
    <name evidence="1" type="ORF">SK803_35035</name>
</gene>
<proteinExistence type="predicted"/>
<accession>A0ABU4TBC9</accession>